<dbReference type="PANTHER" id="PTHR37549">
    <property type="entry name" value="LIPOPROTEIN LPRI"/>
    <property type="match status" value="1"/>
</dbReference>
<keyword evidence="4" id="KW-1185">Reference proteome</keyword>
<name>A0A239CKX0_9RHOB</name>
<feature type="signal peptide" evidence="1">
    <location>
        <begin position="1"/>
        <end position="21"/>
    </location>
</feature>
<feature type="domain" description="Lysozyme inhibitor LprI-like N-terminal" evidence="2">
    <location>
        <begin position="27"/>
        <end position="96"/>
    </location>
</feature>
<dbReference type="GO" id="GO:0005576">
    <property type="term" value="C:extracellular region"/>
    <property type="evidence" value="ECO:0007669"/>
    <property type="project" value="TreeGrafter"/>
</dbReference>
<dbReference type="InterPro" id="IPR009739">
    <property type="entry name" value="LprI-like_N"/>
</dbReference>
<organism evidence="3 4">
    <name type="scientific">Tropicimonas sediminicola</name>
    <dbReference type="NCBI Taxonomy" id="1031541"/>
    <lineage>
        <taxon>Bacteria</taxon>
        <taxon>Pseudomonadati</taxon>
        <taxon>Pseudomonadota</taxon>
        <taxon>Alphaproteobacteria</taxon>
        <taxon>Rhodobacterales</taxon>
        <taxon>Roseobacteraceae</taxon>
        <taxon>Tropicimonas</taxon>
    </lineage>
</organism>
<dbReference type="RefSeq" id="WP_089230808.1">
    <property type="nucleotide sequence ID" value="NZ_FZOY01000001.1"/>
</dbReference>
<evidence type="ECO:0000259" key="2">
    <source>
        <dbReference type="Pfam" id="PF07007"/>
    </source>
</evidence>
<dbReference type="Proteomes" id="UP000198426">
    <property type="component" value="Unassembled WGS sequence"/>
</dbReference>
<gene>
    <name evidence="3" type="ORF">SAMN05421757_101339</name>
</gene>
<keyword evidence="1" id="KW-0732">Signal</keyword>
<dbReference type="EMBL" id="FZOY01000001">
    <property type="protein sequence ID" value="SNS20552.1"/>
    <property type="molecule type" value="Genomic_DNA"/>
</dbReference>
<dbReference type="InterPro" id="IPR052755">
    <property type="entry name" value="Lysozyme_Inhibitor_LprI"/>
</dbReference>
<proteinExistence type="predicted"/>
<dbReference type="AlphaFoldDB" id="A0A239CKX0"/>
<evidence type="ECO:0000313" key="3">
    <source>
        <dbReference type="EMBL" id="SNS20552.1"/>
    </source>
</evidence>
<dbReference type="PANTHER" id="PTHR37549:SF1">
    <property type="entry name" value="LIPOPROTEIN LPRI"/>
    <property type="match status" value="1"/>
</dbReference>
<dbReference type="Pfam" id="PF07007">
    <property type="entry name" value="LprI"/>
    <property type="match status" value="1"/>
</dbReference>
<reference evidence="3 4" key="1">
    <citation type="submission" date="2017-06" db="EMBL/GenBank/DDBJ databases">
        <authorList>
            <person name="Kim H.J."/>
            <person name="Triplett B.A."/>
        </authorList>
    </citation>
    <scope>NUCLEOTIDE SEQUENCE [LARGE SCALE GENOMIC DNA]</scope>
    <source>
        <strain evidence="3 4">DSM 29339</strain>
    </source>
</reference>
<sequence>MRWTRLSATLAALFLAGPASAQPSFDCARASTAPEKAICASPVLSQLDRQLADSYGAARSGVSSAQADAIRRDQIAWIGVRDSCGADAACLEAQMRNRLLVLQASGVAVAPASTGLSGTYCAGDDMMLVEDHGNVVDFDMLSFQGGGHSCGTGKVRAARTGDGYAAISGGCTFRLVQRGGTLVFTAGDEAGCRNFCGMRAMFGTHVFQISDRRPLTPGWTTAAETGGC</sequence>
<feature type="chain" id="PRO_5012511897" description="Lysozyme inhibitor LprI-like N-terminal domain-containing protein" evidence="1">
    <location>
        <begin position="22"/>
        <end position="228"/>
    </location>
</feature>
<evidence type="ECO:0000256" key="1">
    <source>
        <dbReference type="SAM" id="SignalP"/>
    </source>
</evidence>
<evidence type="ECO:0000313" key="4">
    <source>
        <dbReference type="Proteomes" id="UP000198426"/>
    </source>
</evidence>
<accession>A0A239CKX0</accession>
<dbReference type="OrthoDB" id="8453064at2"/>
<protein>
    <recommendedName>
        <fullName evidence="2">Lysozyme inhibitor LprI-like N-terminal domain-containing protein</fullName>
    </recommendedName>
</protein>
<dbReference type="Gene3D" id="1.20.1270.180">
    <property type="match status" value="1"/>
</dbReference>